<keyword evidence="1" id="KW-0812">Transmembrane</keyword>
<gene>
    <name evidence="2" type="ORF">ALP29_03485</name>
</gene>
<sequence length="181" mass="19884">MAKPNYKMIVGLWVAAFILAFVSPITAGIFGKPEIAISTLILGVFLALIMILDLKQDRVIKGLFIIMFGVLFQTLYLKIIYIFVPSNTIPQHYKDYLDIYSQVLLFACSGAGGSIIAAHADKSSLDNDSAASSEKHTCHDVEIKKLTTTIEKLHKKLNSIITVIASLGMIIIILAVAIFIR</sequence>
<keyword evidence="1" id="KW-0472">Membrane</keyword>
<feature type="transmembrane region" description="Helical" evidence="1">
    <location>
        <begin position="63"/>
        <end position="84"/>
    </location>
</feature>
<name>A0A3M5W671_PSESX</name>
<dbReference type="AlphaFoldDB" id="A0A3M5W671"/>
<reference evidence="2 3" key="1">
    <citation type="submission" date="2018-08" db="EMBL/GenBank/DDBJ databases">
        <title>Recombination of ecologically and evolutionarily significant loci maintains genetic cohesion in the Pseudomonas syringae species complex.</title>
        <authorList>
            <person name="Dillon M."/>
            <person name="Thakur S."/>
            <person name="Almeida R.N.D."/>
            <person name="Weir B.S."/>
            <person name="Guttman D.S."/>
        </authorList>
    </citation>
    <scope>NUCLEOTIDE SEQUENCE [LARGE SCALE GENOMIC DNA]</scope>
    <source>
        <strain evidence="2 3">ICMP 14479</strain>
    </source>
</reference>
<dbReference type="EMBL" id="RBUA01000151">
    <property type="protein sequence ID" value="RMU65394.1"/>
    <property type="molecule type" value="Genomic_DNA"/>
</dbReference>
<evidence type="ECO:0000313" key="3">
    <source>
        <dbReference type="Proteomes" id="UP000280395"/>
    </source>
</evidence>
<feature type="transmembrane region" description="Helical" evidence="1">
    <location>
        <begin position="99"/>
        <end position="118"/>
    </location>
</feature>
<dbReference type="Proteomes" id="UP000280395">
    <property type="component" value="Unassembled WGS sequence"/>
</dbReference>
<dbReference type="RefSeq" id="WP_122299281.1">
    <property type="nucleotide sequence ID" value="NZ_RBUA01000151.1"/>
</dbReference>
<accession>A0A3M5W671</accession>
<evidence type="ECO:0000256" key="1">
    <source>
        <dbReference type="SAM" id="Phobius"/>
    </source>
</evidence>
<comment type="caution">
    <text evidence="2">The sequence shown here is derived from an EMBL/GenBank/DDBJ whole genome shotgun (WGS) entry which is preliminary data.</text>
</comment>
<feature type="transmembrane region" description="Helical" evidence="1">
    <location>
        <begin position="37"/>
        <end position="54"/>
    </location>
</feature>
<proteinExistence type="predicted"/>
<evidence type="ECO:0000313" key="2">
    <source>
        <dbReference type="EMBL" id="RMU65394.1"/>
    </source>
</evidence>
<protein>
    <submittedName>
        <fullName evidence="2">Uncharacterized protein</fullName>
    </submittedName>
</protein>
<keyword evidence="1" id="KW-1133">Transmembrane helix</keyword>
<organism evidence="2 3">
    <name type="scientific">Pseudomonas syringae pv. avii</name>
    <dbReference type="NCBI Taxonomy" id="663959"/>
    <lineage>
        <taxon>Bacteria</taxon>
        <taxon>Pseudomonadati</taxon>
        <taxon>Pseudomonadota</taxon>
        <taxon>Gammaproteobacteria</taxon>
        <taxon>Pseudomonadales</taxon>
        <taxon>Pseudomonadaceae</taxon>
        <taxon>Pseudomonas</taxon>
        <taxon>Pseudomonas syringae</taxon>
    </lineage>
</organism>
<feature type="transmembrane region" description="Helical" evidence="1">
    <location>
        <begin position="160"/>
        <end position="180"/>
    </location>
</feature>